<accession>A0A183GF73</accession>
<dbReference type="EMBL" id="UZAH01032639">
    <property type="protein sequence ID" value="VDP22998.1"/>
    <property type="molecule type" value="Genomic_DNA"/>
</dbReference>
<dbReference type="AlphaFoldDB" id="A0A183GF73"/>
<reference evidence="3" key="2">
    <citation type="submission" date="2019-09" db="UniProtKB">
        <authorList>
            <consortium name="WormBaseParasite"/>
        </authorList>
    </citation>
    <scope>IDENTIFICATION</scope>
</reference>
<dbReference type="Proteomes" id="UP000050761">
    <property type="component" value="Unassembled WGS sequence"/>
</dbReference>
<protein>
    <submittedName>
        <fullName evidence="3">Protein Wnt</fullName>
    </submittedName>
</protein>
<proteinExistence type="predicted"/>
<evidence type="ECO:0000313" key="2">
    <source>
        <dbReference type="Proteomes" id="UP000050761"/>
    </source>
</evidence>
<accession>A0A3P8CP25</accession>
<name>A0A183GF73_HELPZ</name>
<organism evidence="2 3">
    <name type="scientific">Heligmosomoides polygyrus</name>
    <name type="common">Parasitic roundworm</name>
    <dbReference type="NCBI Taxonomy" id="6339"/>
    <lineage>
        <taxon>Eukaryota</taxon>
        <taxon>Metazoa</taxon>
        <taxon>Ecdysozoa</taxon>
        <taxon>Nematoda</taxon>
        <taxon>Chromadorea</taxon>
        <taxon>Rhabditida</taxon>
        <taxon>Rhabditina</taxon>
        <taxon>Rhabditomorpha</taxon>
        <taxon>Strongyloidea</taxon>
        <taxon>Heligmosomidae</taxon>
        <taxon>Heligmosomoides</taxon>
    </lineage>
</organism>
<dbReference type="WBParaSite" id="HPBE_0002103101-mRNA-1">
    <property type="protein sequence ID" value="HPBE_0002103101-mRNA-1"/>
    <property type="gene ID" value="HPBE_0002103101"/>
</dbReference>
<keyword evidence="2" id="KW-1185">Reference proteome</keyword>
<sequence>MNCSGSSSKFHETYRSRSGFANSILSGHCTANDIYEKYRGTGCTTNNCCMVSDDDIDGRHVDCGVRHDLGWKCGMRNIFELRSRKASHDEMLRNDYRMTSCKSVLYDR</sequence>
<reference evidence="1 2" key="1">
    <citation type="submission" date="2018-11" db="EMBL/GenBank/DDBJ databases">
        <authorList>
            <consortium name="Pathogen Informatics"/>
        </authorList>
    </citation>
    <scope>NUCLEOTIDE SEQUENCE [LARGE SCALE GENOMIC DNA]</scope>
</reference>
<evidence type="ECO:0000313" key="1">
    <source>
        <dbReference type="EMBL" id="VDP22998.1"/>
    </source>
</evidence>
<gene>
    <name evidence="1" type="ORF">HPBE_LOCUS21030</name>
</gene>
<evidence type="ECO:0000313" key="3">
    <source>
        <dbReference type="WBParaSite" id="HPBE_0002103101-mRNA-1"/>
    </source>
</evidence>